<feature type="active site" description="Proton donor/acceptor" evidence="6">
    <location>
        <position position="423"/>
    </location>
</feature>
<evidence type="ECO:0000256" key="2">
    <source>
        <dbReference type="ARBA" id="ARBA00022679"/>
    </source>
</evidence>
<keyword evidence="5 6" id="KW-0961">Cell wall biogenesis/degradation</keyword>
<reference evidence="9" key="2">
    <citation type="journal article" date="2021" name="PeerJ">
        <title>Extensive microbial diversity within the chicken gut microbiome revealed by metagenomics and culture.</title>
        <authorList>
            <person name="Gilroy R."/>
            <person name="Ravi A."/>
            <person name="Getino M."/>
            <person name="Pursley I."/>
            <person name="Horton D.L."/>
            <person name="Alikhan N.F."/>
            <person name="Baker D."/>
            <person name="Gharbi K."/>
            <person name="Hall N."/>
            <person name="Watson M."/>
            <person name="Adriaenssens E.M."/>
            <person name="Foster-Nyarko E."/>
            <person name="Jarju S."/>
            <person name="Secka A."/>
            <person name="Antonio M."/>
            <person name="Oren A."/>
            <person name="Chaudhuri R.R."/>
            <person name="La Ragione R."/>
            <person name="Hildebrand F."/>
            <person name="Pallen M.J."/>
        </authorList>
    </citation>
    <scope>NUCLEOTIDE SEQUENCE</scope>
    <source>
        <strain evidence="9">CHK123-3438</strain>
    </source>
</reference>
<feature type="chain" id="PRO_5039446758" evidence="7">
    <location>
        <begin position="31"/>
        <end position="469"/>
    </location>
</feature>
<dbReference type="AlphaFoldDB" id="A0A9D1GLI6"/>
<evidence type="ECO:0000313" key="10">
    <source>
        <dbReference type="Proteomes" id="UP000886860"/>
    </source>
</evidence>
<dbReference type="SUPFAM" id="SSF143985">
    <property type="entry name" value="L,D-transpeptidase pre-catalytic domain-like"/>
    <property type="match status" value="1"/>
</dbReference>
<dbReference type="EMBL" id="DVKS01000223">
    <property type="protein sequence ID" value="HIT43058.1"/>
    <property type="molecule type" value="Genomic_DNA"/>
</dbReference>
<keyword evidence="2" id="KW-0808">Transferase</keyword>
<dbReference type="Pfam" id="PF03734">
    <property type="entry name" value="YkuD"/>
    <property type="match status" value="1"/>
</dbReference>
<feature type="active site" description="Nucleophile" evidence="6">
    <location>
        <position position="444"/>
    </location>
</feature>
<evidence type="ECO:0000313" key="9">
    <source>
        <dbReference type="EMBL" id="HIT43058.1"/>
    </source>
</evidence>
<dbReference type="Proteomes" id="UP000886860">
    <property type="component" value="Unassembled WGS sequence"/>
</dbReference>
<proteinExistence type="predicted"/>
<evidence type="ECO:0000259" key="8">
    <source>
        <dbReference type="PROSITE" id="PS52029"/>
    </source>
</evidence>
<organism evidence="9 10">
    <name type="scientific">Candidatus Caccovicinus merdipullorum</name>
    <dbReference type="NCBI Taxonomy" id="2840724"/>
    <lineage>
        <taxon>Bacteria</taxon>
        <taxon>Bacillati</taxon>
        <taxon>Bacillota</taxon>
        <taxon>Clostridia</taxon>
        <taxon>Eubacteriales</taxon>
        <taxon>Candidatus Caccovicinus</taxon>
    </lineage>
</organism>
<evidence type="ECO:0000256" key="7">
    <source>
        <dbReference type="SAM" id="SignalP"/>
    </source>
</evidence>
<dbReference type="InterPro" id="IPR005490">
    <property type="entry name" value="LD_TPept_cat_dom"/>
</dbReference>
<dbReference type="Gene3D" id="2.40.440.10">
    <property type="entry name" value="L,D-transpeptidase catalytic domain-like"/>
    <property type="match status" value="1"/>
</dbReference>
<dbReference type="GO" id="GO:0016740">
    <property type="term" value="F:transferase activity"/>
    <property type="evidence" value="ECO:0007669"/>
    <property type="project" value="UniProtKB-KW"/>
</dbReference>
<dbReference type="Gene3D" id="3.10.20.800">
    <property type="match status" value="1"/>
</dbReference>
<dbReference type="SUPFAM" id="SSF141523">
    <property type="entry name" value="L,D-transpeptidase catalytic domain-like"/>
    <property type="match status" value="1"/>
</dbReference>
<reference evidence="9" key="1">
    <citation type="submission" date="2020-10" db="EMBL/GenBank/DDBJ databases">
        <authorList>
            <person name="Gilroy R."/>
        </authorList>
    </citation>
    <scope>NUCLEOTIDE SEQUENCE</scope>
    <source>
        <strain evidence="9">CHK123-3438</strain>
    </source>
</reference>
<keyword evidence="4 6" id="KW-0573">Peptidoglycan synthesis</keyword>
<dbReference type="Pfam" id="PF12229">
    <property type="entry name" value="PG_binding_4"/>
    <property type="match status" value="1"/>
</dbReference>
<dbReference type="PANTHER" id="PTHR30582:SF33">
    <property type="entry name" value="EXPORTED PROTEIN"/>
    <property type="match status" value="1"/>
</dbReference>
<evidence type="ECO:0000256" key="3">
    <source>
        <dbReference type="ARBA" id="ARBA00022960"/>
    </source>
</evidence>
<feature type="domain" description="L,D-TPase catalytic" evidence="8">
    <location>
        <begin position="342"/>
        <end position="468"/>
    </location>
</feature>
<dbReference type="GO" id="GO:0018104">
    <property type="term" value="P:peptidoglycan-protein cross-linking"/>
    <property type="evidence" value="ECO:0007669"/>
    <property type="project" value="TreeGrafter"/>
</dbReference>
<dbReference type="InterPro" id="IPR022029">
    <property type="entry name" value="YoaR-like_PG-bd"/>
</dbReference>
<dbReference type="InterPro" id="IPR038054">
    <property type="entry name" value="LD_TPept-like_central_sf"/>
</dbReference>
<keyword evidence="7" id="KW-0732">Signal</keyword>
<gene>
    <name evidence="9" type="ORF">IAB60_13355</name>
</gene>
<dbReference type="InterPro" id="IPR050979">
    <property type="entry name" value="LD-transpeptidase"/>
</dbReference>
<dbReference type="PROSITE" id="PS52029">
    <property type="entry name" value="LD_TPASE"/>
    <property type="match status" value="1"/>
</dbReference>
<name>A0A9D1GLI6_9FIRM</name>
<dbReference type="CDD" id="cd16913">
    <property type="entry name" value="YkuD_like"/>
    <property type="match status" value="1"/>
</dbReference>
<accession>A0A9D1GLI6</accession>
<dbReference type="GO" id="GO:0005576">
    <property type="term" value="C:extracellular region"/>
    <property type="evidence" value="ECO:0007669"/>
    <property type="project" value="TreeGrafter"/>
</dbReference>
<keyword evidence="3 6" id="KW-0133">Cell shape</keyword>
<feature type="signal peptide" evidence="7">
    <location>
        <begin position="1"/>
        <end position="30"/>
    </location>
</feature>
<dbReference type="GO" id="GO:0008360">
    <property type="term" value="P:regulation of cell shape"/>
    <property type="evidence" value="ECO:0007669"/>
    <property type="project" value="UniProtKB-UniRule"/>
</dbReference>
<evidence type="ECO:0000256" key="5">
    <source>
        <dbReference type="ARBA" id="ARBA00023316"/>
    </source>
</evidence>
<dbReference type="GO" id="GO:0071555">
    <property type="term" value="P:cell wall organization"/>
    <property type="evidence" value="ECO:0007669"/>
    <property type="project" value="UniProtKB-UniRule"/>
</dbReference>
<dbReference type="GO" id="GO:0071972">
    <property type="term" value="F:peptidoglycan L,D-transpeptidase activity"/>
    <property type="evidence" value="ECO:0007669"/>
    <property type="project" value="TreeGrafter"/>
</dbReference>
<protein>
    <submittedName>
        <fullName evidence="9">Peptidoglycan binding domain-containing protein</fullName>
    </submittedName>
</protein>
<comment type="pathway">
    <text evidence="1 6">Cell wall biogenesis; peptidoglycan biosynthesis.</text>
</comment>
<sequence>MNRWKNSVKALAFSAVLAVMAGGAVLTAFAEDNTRFVTGTEVNGIGISGMTVEEAAAQIESFYNAGYTLTLTGRDGKTEKIKGSQIGFKVAVPEGLQAILDEQNAAGRVYGPSVDNSHTMTMENTYDEALLDSVIDGLSFVSGDGIQMTADAYITPYAEGQPFTIVEEVYGNNLDMEKTRAAIRQAVSAGTEELDLDAAGCYAAVTVTADNEQLKAQCAVMNQCREMSVTYVFGNDSQVLDGETISSWITMQADGAIAVDQEKAAAYVASLAAAYDTAGTTRTFRTASGTDVQLTGPYGWKIDQAAETAALIGAIQTGQSQSREPVYSQTASSRTEADWGGTYVEVDMGGQHVYMVKDHTLVWDAPCVTGNVSKNYTTPEGIYSIAYKQTDRILRGAKKADGTYEYESHVDYWMPFNGGIGLHDADWRGSFGGSIYKTNGSHGCINLPVDKAPALYELIEKGTPVICHN</sequence>
<comment type="caution">
    <text evidence="9">The sequence shown here is derived from an EMBL/GenBank/DDBJ whole genome shotgun (WGS) entry which is preliminary data.</text>
</comment>
<dbReference type="InterPro" id="IPR038063">
    <property type="entry name" value="Transpep_catalytic_dom"/>
</dbReference>
<dbReference type="PANTHER" id="PTHR30582">
    <property type="entry name" value="L,D-TRANSPEPTIDASE"/>
    <property type="match status" value="1"/>
</dbReference>
<evidence type="ECO:0000256" key="1">
    <source>
        <dbReference type="ARBA" id="ARBA00004752"/>
    </source>
</evidence>
<evidence type="ECO:0000256" key="6">
    <source>
        <dbReference type="PROSITE-ProRule" id="PRU01373"/>
    </source>
</evidence>
<evidence type="ECO:0000256" key="4">
    <source>
        <dbReference type="ARBA" id="ARBA00022984"/>
    </source>
</evidence>